<dbReference type="Proteomes" id="UP000581688">
    <property type="component" value="Unassembled WGS sequence"/>
</dbReference>
<dbReference type="Pfam" id="PF04134">
    <property type="entry name" value="DCC1-like"/>
    <property type="match status" value="1"/>
</dbReference>
<protein>
    <submittedName>
        <fullName evidence="1">Putative DCC family thiol-disulfide oxidoreductase YuxK</fullName>
    </submittedName>
</protein>
<name>A0A841Q382_9BACI</name>
<dbReference type="InterPro" id="IPR007263">
    <property type="entry name" value="DCC1-like"/>
</dbReference>
<gene>
    <name evidence="1" type="ORF">HNQ94_001289</name>
</gene>
<evidence type="ECO:0000313" key="2">
    <source>
        <dbReference type="Proteomes" id="UP000581688"/>
    </source>
</evidence>
<dbReference type="SUPFAM" id="SSF52833">
    <property type="entry name" value="Thioredoxin-like"/>
    <property type="match status" value="1"/>
</dbReference>
<dbReference type="Gene3D" id="3.40.30.10">
    <property type="entry name" value="Glutaredoxin"/>
    <property type="match status" value="1"/>
</dbReference>
<organism evidence="1 2">
    <name type="scientific">Salirhabdus euzebyi</name>
    <dbReference type="NCBI Taxonomy" id="394506"/>
    <lineage>
        <taxon>Bacteria</taxon>
        <taxon>Bacillati</taxon>
        <taxon>Bacillota</taxon>
        <taxon>Bacilli</taxon>
        <taxon>Bacillales</taxon>
        <taxon>Bacillaceae</taxon>
        <taxon>Salirhabdus</taxon>
    </lineage>
</organism>
<keyword evidence="2" id="KW-1185">Reference proteome</keyword>
<dbReference type="GO" id="GO:0015035">
    <property type="term" value="F:protein-disulfide reductase activity"/>
    <property type="evidence" value="ECO:0007669"/>
    <property type="project" value="InterPro"/>
</dbReference>
<evidence type="ECO:0000313" key="1">
    <source>
        <dbReference type="EMBL" id="MBB6452843.1"/>
    </source>
</evidence>
<dbReference type="InterPro" id="IPR036249">
    <property type="entry name" value="Thioredoxin-like_sf"/>
</dbReference>
<dbReference type="AlphaFoldDB" id="A0A841Q382"/>
<comment type="caution">
    <text evidence="1">The sequence shown here is derived from an EMBL/GenBank/DDBJ whole genome shotgun (WGS) entry which is preliminary data.</text>
</comment>
<sequence>MNKRKNLLLVFFDSWCPLCQKAKKNIEKADKHNAIQFLSFRDADVFEEYQLDGKNVENRIYSIDLSTNTDYSGIHTVLQIVKKIPKYRVLVPFISLSIFLGLGQRVYDYIASKRELVPVGKCSDQGCSIHYPNTDQKKDKE</sequence>
<accession>A0A841Q382</accession>
<reference evidence="1 2" key="1">
    <citation type="submission" date="2020-08" db="EMBL/GenBank/DDBJ databases">
        <title>Genomic Encyclopedia of Type Strains, Phase IV (KMG-IV): sequencing the most valuable type-strain genomes for metagenomic binning, comparative biology and taxonomic classification.</title>
        <authorList>
            <person name="Goeker M."/>
        </authorList>
    </citation>
    <scope>NUCLEOTIDE SEQUENCE [LARGE SCALE GENOMIC DNA]</scope>
    <source>
        <strain evidence="1 2">DSM 19612</strain>
    </source>
</reference>
<dbReference type="RefSeq" id="WP_174495386.1">
    <property type="nucleotide sequence ID" value="NZ_CADDWK010000003.1"/>
</dbReference>
<proteinExistence type="predicted"/>
<dbReference type="EMBL" id="JACHGH010000003">
    <property type="protein sequence ID" value="MBB6452843.1"/>
    <property type="molecule type" value="Genomic_DNA"/>
</dbReference>